<dbReference type="Gene3D" id="3.40.50.1000">
    <property type="entry name" value="HAD superfamily/HAD-like"/>
    <property type="match status" value="1"/>
</dbReference>
<dbReference type="NCBIfam" id="TIGR01549">
    <property type="entry name" value="HAD-SF-IA-v1"/>
    <property type="match status" value="1"/>
</dbReference>
<comment type="caution">
    <text evidence="1">The sequence shown here is derived from an EMBL/GenBank/DDBJ whole genome shotgun (WGS) entry which is preliminary data.</text>
</comment>
<dbReference type="InterPro" id="IPR006439">
    <property type="entry name" value="HAD-SF_hydro_IA"/>
</dbReference>
<keyword evidence="1" id="KW-0378">Hydrolase</keyword>
<dbReference type="PANTHER" id="PTHR47478:SF1">
    <property type="entry name" value="PYRIMIDINE 5'-NUCLEOTIDASE YJJG"/>
    <property type="match status" value="1"/>
</dbReference>
<name>A0ABT4JXP9_9GAMM</name>
<organism evidence="1 2">
    <name type="scientific">Marinomonas phaeophyticola</name>
    <dbReference type="NCBI Taxonomy" id="3004091"/>
    <lineage>
        <taxon>Bacteria</taxon>
        <taxon>Pseudomonadati</taxon>
        <taxon>Pseudomonadota</taxon>
        <taxon>Gammaproteobacteria</taxon>
        <taxon>Oceanospirillales</taxon>
        <taxon>Oceanospirillaceae</taxon>
        <taxon>Marinomonas</taxon>
    </lineage>
</organism>
<dbReference type="RefSeq" id="WP_269127267.1">
    <property type="nucleotide sequence ID" value="NZ_JAPUBN010000020.1"/>
</dbReference>
<dbReference type="PANTHER" id="PTHR47478">
    <property type="match status" value="1"/>
</dbReference>
<dbReference type="GO" id="GO:0008253">
    <property type="term" value="F:5'-nucleotidase activity"/>
    <property type="evidence" value="ECO:0007669"/>
    <property type="project" value="UniProtKB-EC"/>
</dbReference>
<dbReference type="SFLD" id="SFLDS00003">
    <property type="entry name" value="Haloacid_Dehalogenase"/>
    <property type="match status" value="1"/>
</dbReference>
<evidence type="ECO:0000313" key="1">
    <source>
        <dbReference type="EMBL" id="MCZ2723173.1"/>
    </source>
</evidence>
<dbReference type="InterPro" id="IPR036412">
    <property type="entry name" value="HAD-like_sf"/>
</dbReference>
<dbReference type="SUPFAM" id="SSF56784">
    <property type="entry name" value="HAD-like"/>
    <property type="match status" value="1"/>
</dbReference>
<proteinExistence type="predicted"/>
<dbReference type="InterPro" id="IPR011951">
    <property type="entry name" value="HAD-SF_hydro_IA_YjjG/PynA"/>
</dbReference>
<gene>
    <name evidence="1" type="primary">yjjG</name>
    <name evidence="1" type="ORF">O1D97_16525</name>
</gene>
<evidence type="ECO:0000313" key="2">
    <source>
        <dbReference type="Proteomes" id="UP001149719"/>
    </source>
</evidence>
<reference evidence="1" key="1">
    <citation type="submission" date="2022-12" db="EMBL/GenBank/DDBJ databases">
        <title>Marinomonas 15G1-11 sp. nov, isolated from marine algae.</title>
        <authorList>
            <person name="Butt M."/>
            <person name="Choi D.G."/>
            <person name="Kim J.M."/>
            <person name="Lee J.K."/>
            <person name="Baek J.H."/>
            <person name="Jeon C.O."/>
        </authorList>
    </citation>
    <scope>NUCLEOTIDE SEQUENCE</scope>
    <source>
        <strain evidence="1">15G1-11</strain>
    </source>
</reference>
<dbReference type="CDD" id="cd04305">
    <property type="entry name" value="HAD_Neu5Ac-Pase_like"/>
    <property type="match status" value="1"/>
</dbReference>
<sequence length="225" mass="25676">MQYDWILFDADETLFHFDAFAGLQKAFSEYGVDFTESDFEEYQSKNKPLWVQYQNDEIDAETLKQRRFELWAKRLNVSEKALNSAFLLAMAEVCTPLDGVIDLLDCLKDQAKLAIITNGFTDLQKVRLEKNGLQTTFEFLAISEQVGAAKPSKRIFDYAFDKMGRPAKEKVLMVGDTLKSDILGGLNAGMDTCWYNPHQYENTEGITPTFEVSSHQALKERLIQA</sequence>
<dbReference type="NCBIfam" id="TIGR02254">
    <property type="entry name" value="YjjG_YfnB"/>
    <property type="match status" value="1"/>
</dbReference>
<accession>A0ABT4JXP9</accession>
<dbReference type="Proteomes" id="UP001149719">
    <property type="component" value="Unassembled WGS sequence"/>
</dbReference>
<dbReference type="Pfam" id="PF00702">
    <property type="entry name" value="Hydrolase"/>
    <property type="match status" value="1"/>
</dbReference>
<dbReference type="InterPro" id="IPR023214">
    <property type="entry name" value="HAD_sf"/>
</dbReference>
<dbReference type="SFLD" id="SFLDG01129">
    <property type="entry name" value="C1.5:_HAD__Beta-PGM__Phosphata"/>
    <property type="match status" value="1"/>
</dbReference>
<dbReference type="InterPro" id="IPR023198">
    <property type="entry name" value="PGP-like_dom2"/>
</dbReference>
<dbReference type="InterPro" id="IPR052550">
    <property type="entry name" value="Pyrimidine_5'-ntase_YjjG"/>
</dbReference>
<protein>
    <submittedName>
        <fullName evidence="1">Pyrimidine 5'-nucleotidase</fullName>
        <ecNumber evidence="1">3.1.3.5</ecNumber>
    </submittedName>
</protein>
<keyword evidence="2" id="KW-1185">Reference proteome</keyword>
<dbReference type="NCBIfam" id="NF006976">
    <property type="entry name" value="PRK09449.1"/>
    <property type="match status" value="1"/>
</dbReference>
<dbReference type="EMBL" id="JAPUBN010000020">
    <property type="protein sequence ID" value="MCZ2723173.1"/>
    <property type="molecule type" value="Genomic_DNA"/>
</dbReference>
<dbReference type="Gene3D" id="1.10.150.240">
    <property type="entry name" value="Putative phosphatase, domain 2"/>
    <property type="match status" value="1"/>
</dbReference>
<dbReference type="EC" id="3.1.3.5" evidence="1"/>